<evidence type="ECO:0000313" key="1">
    <source>
        <dbReference type="EMBL" id="SEH00358.1"/>
    </source>
</evidence>
<evidence type="ECO:0000313" key="2">
    <source>
        <dbReference type="Proteomes" id="UP000236732"/>
    </source>
</evidence>
<reference evidence="1 2" key="1">
    <citation type="submission" date="2016-10" db="EMBL/GenBank/DDBJ databases">
        <authorList>
            <person name="de Groot N.N."/>
        </authorList>
    </citation>
    <scope>NUCLEOTIDE SEQUENCE [LARGE SCALE GENOMIC DNA]</scope>
    <source>
        <strain evidence="1 2">CGMCC 4.7037</strain>
    </source>
</reference>
<gene>
    <name evidence="1" type="ORF">SAMN05444920_11692</name>
</gene>
<dbReference type="OrthoDB" id="3540568at2"/>
<accession>A0A1H6ER77</accession>
<dbReference type="Proteomes" id="UP000236732">
    <property type="component" value="Unassembled WGS sequence"/>
</dbReference>
<sequence length="128" mass="14320">MQWDANNRDAMTDAEQRALIQAADPNVRQVISDAALILDLRGRQLSVLRSTYPGWDIDYESDGSGRMWWTAELRRMPTLEMATAGVMRSVRQEDAIALLSTLAWQSALLHTTRPGIRASHIPPTDDTA</sequence>
<name>A0A1H6ER77_9ACTN</name>
<dbReference type="AlphaFoldDB" id="A0A1H6ER77"/>
<keyword evidence="2" id="KW-1185">Reference proteome</keyword>
<dbReference type="EMBL" id="FNVT01000016">
    <property type="protein sequence ID" value="SEH00358.1"/>
    <property type="molecule type" value="Genomic_DNA"/>
</dbReference>
<dbReference type="RefSeq" id="WP_146103978.1">
    <property type="nucleotide sequence ID" value="NZ_FNVT01000016.1"/>
</dbReference>
<proteinExistence type="predicted"/>
<organism evidence="1 2">
    <name type="scientific">Nonomuraea solani</name>
    <dbReference type="NCBI Taxonomy" id="1144553"/>
    <lineage>
        <taxon>Bacteria</taxon>
        <taxon>Bacillati</taxon>
        <taxon>Actinomycetota</taxon>
        <taxon>Actinomycetes</taxon>
        <taxon>Streptosporangiales</taxon>
        <taxon>Streptosporangiaceae</taxon>
        <taxon>Nonomuraea</taxon>
    </lineage>
</organism>
<protein>
    <submittedName>
        <fullName evidence="1">Uncharacterized protein</fullName>
    </submittedName>
</protein>